<feature type="transmembrane region" description="Helical" evidence="7">
    <location>
        <begin position="222"/>
        <end position="240"/>
    </location>
</feature>
<feature type="transmembrane region" description="Helical" evidence="7">
    <location>
        <begin position="107"/>
        <end position="128"/>
    </location>
</feature>
<protein>
    <submittedName>
        <fullName evidence="9">Membrane protein</fullName>
    </submittedName>
</protein>
<evidence type="ECO:0000256" key="1">
    <source>
        <dbReference type="ARBA" id="ARBA00004141"/>
    </source>
</evidence>
<keyword evidence="10" id="KW-1185">Reference proteome</keyword>
<dbReference type="PANTHER" id="PTHR32322:SF2">
    <property type="entry name" value="EAMA DOMAIN-CONTAINING PROTEIN"/>
    <property type="match status" value="1"/>
</dbReference>
<name>A0AAV5B1N6_9ACTN</name>
<feature type="transmembrane region" description="Helical" evidence="7">
    <location>
        <begin position="165"/>
        <end position="182"/>
    </location>
</feature>
<dbReference type="EMBL" id="BQKC01000001">
    <property type="protein sequence ID" value="GJM54629.1"/>
    <property type="molecule type" value="Genomic_DNA"/>
</dbReference>
<reference evidence="9" key="1">
    <citation type="journal article" date="2022" name="Int. J. Syst. Evol. Microbiol.">
        <title>Granulimonas faecalis gen. nov., sp. nov., and Leptogranulimonas caecicola gen. nov., sp. nov., novel lactate-producing Atopobiaceae bacteria isolated from mouse intestines, and an emended description of the family Atopobiaceae.</title>
        <authorList>
            <person name="Morinaga K."/>
            <person name="Kusada H."/>
            <person name="Sakamoto S."/>
            <person name="Murakami T."/>
            <person name="Toyoda A."/>
            <person name="Mori H."/>
            <person name="Meng X.Y."/>
            <person name="Takashino M."/>
            <person name="Murotomi K."/>
            <person name="Tamaki H."/>
        </authorList>
    </citation>
    <scope>NUCLEOTIDE SEQUENCE</scope>
    <source>
        <strain evidence="9">OPF53</strain>
    </source>
</reference>
<feature type="transmembrane region" description="Helical" evidence="7">
    <location>
        <begin position="71"/>
        <end position="91"/>
    </location>
</feature>
<dbReference type="Pfam" id="PF00892">
    <property type="entry name" value="EamA"/>
    <property type="match status" value="2"/>
</dbReference>
<feature type="transmembrane region" description="Helical" evidence="7">
    <location>
        <begin position="134"/>
        <end position="153"/>
    </location>
</feature>
<dbReference type="SUPFAM" id="SSF103481">
    <property type="entry name" value="Multidrug resistance efflux transporter EmrE"/>
    <property type="match status" value="2"/>
</dbReference>
<evidence type="ECO:0000256" key="6">
    <source>
        <dbReference type="SAM" id="MobiDB-lite"/>
    </source>
</evidence>
<comment type="subcellular location">
    <subcellularLocation>
        <location evidence="1">Membrane</location>
        <topology evidence="1">Multi-pass membrane protein</topology>
    </subcellularLocation>
</comment>
<feature type="region of interest" description="Disordered" evidence="6">
    <location>
        <begin position="1"/>
        <end position="36"/>
    </location>
</feature>
<feature type="domain" description="EamA" evidence="8">
    <location>
        <begin position="193"/>
        <end position="324"/>
    </location>
</feature>
<evidence type="ECO:0000256" key="2">
    <source>
        <dbReference type="ARBA" id="ARBA00007362"/>
    </source>
</evidence>
<proteinExistence type="inferred from homology"/>
<comment type="caution">
    <text evidence="9">The sequence shown here is derived from an EMBL/GenBank/DDBJ whole genome shotgun (WGS) entry which is preliminary data.</text>
</comment>
<accession>A0AAV5B1N6</accession>
<feature type="transmembrane region" description="Helical" evidence="7">
    <location>
        <begin position="252"/>
        <end position="271"/>
    </location>
</feature>
<organism evidence="9 10">
    <name type="scientific">Granulimonas faecalis</name>
    <dbReference type="NCBI Taxonomy" id="2894155"/>
    <lineage>
        <taxon>Bacteria</taxon>
        <taxon>Bacillati</taxon>
        <taxon>Actinomycetota</taxon>
        <taxon>Coriobacteriia</taxon>
        <taxon>Coriobacteriales</taxon>
        <taxon>Kribbibacteriaceae</taxon>
        <taxon>Granulimonas</taxon>
    </lineage>
</organism>
<feature type="transmembrane region" description="Helical" evidence="7">
    <location>
        <begin position="292"/>
        <end position="323"/>
    </location>
</feature>
<dbReference type="GO" id="GO:0016020">
    <property type="term" value="C:membrane"/>
    <property type="evidence" value="ECO:0007669"/>
    <property type="project" value="UniProtKB-SubCell"/>
</dbReference>
<evidence type="ECO:0000256" key="4">
    <source>
        <dbReference type="ARBA" id="ARBA00022989"/>
    </source>
</evidence>
<evidence type="ECO:0000313" key="10">
    <source>
        <dbReference type="Proteomes" id="UP001055025"/>
    </source>
</evidence>
<dbReference type="RefSeq" id="WP_135978214.1">
    <property type="nucleotide sequence ID" value="NZ_BQKC01000001.1"/>
</dbReference>
<keyword evidence="5 7" id="KW-0472">Membrane</keyword>
<evidence type="ECO:0000256" key="5">
    <source>
        <dbReference type="ARBA" id="ARBA00023136"/>
    </source>
</evidence>
<evidence type="ECO:0000256" key="7">
    <source>
        <dbReference type="SAM" id="Phobius"/>
    </source>
</evidence>
<dbReference type="AlphaFoldDB" id="A0AAV5B1N6"/>
<comment type="similarity">
    <text evidence="2">Belongs to the EamA transporter family.</text>
</comment>
<feature type="transmembrane region" description="Helical" evidence="7">
    <location>
        <begin position="188"/>
        <end position="210"/>
    </location>
</feature>
<dbReference type="Proteomes" id="UP001055025">
    <property type="component" value="Unassembled WGS sequence"/>
</dbReference>
<feature type="domain" description="EamA" evidence="8">
    <location>
        <begin position="40"/>
        <end position="179"/>
    </location>
</feature>
<sequence>MAQDTQPALAENGDEVRAVPGEPLGETGPDAPSPRSVAATGVACTLVGGMLWGLSGTCSKILMGAWGIEPLWLVCVRQVLAGVLLLAMALVRNPRVVSDLARRRRDVLQLLASALLGMFLNSCCYLYAVDLTDSGTATILQSLSIPMVLVYVCLRTRRAPRRRELAGLVLALAGVYLVATHGDLGALHISPAGLAFGIGCATGAAVVAVLSRRLLAEYGSMAIVGMEMVIVGGSLCVAVRPWESMPAFDAGGWGLLAFTVVAGTVLAYGLFFQGVKNLGAYKANLLGTVEPVTATVASVLLTGTAFVPAELAGFAAILVMVFLTS</sequence>
<gene>
    <name evidence="9" type="ORF">ATOP_02840</name>
</gene>
<dbReference type="PANTHER" id="PTHR32322">
    <property type="entry name" value="INNER MEMBRANE TRANSPORTER"/>
    <property type="match status" value="1"/>
</dbReference>
<dbReference type="InterPro" id="IPR050638">
    <property type="entry name" value="AA-Vitamin_Transporters"/>
</dbReference>
<evidence type="ECO:0000256" key="3">
    <source>
        <dbReference type="ARBA" id="ARBA00022692"/>
    </source>
</evidence>
<dbReference type="InterPro" id="IPR037185">
    <property type="entry name" value="EmrE-like"/>
</dbReference>
<keyword evidence="4 7" id="KW-1133">Transmembrane helix</keyword>
<keyword evidence="3 7" id="KW-0812">Transmembrane</keyword>
<evidence type="ECO:0000313" key="9">
    <source>
        <dbReference type="EMBL" id="GJM54629.1"/>
    </source>
</evidence>
<evidence type="ECO:0000259" key="8">
    <source>
        <dbReference type="Pfam" id="PF00892"/>
    </source>
</evidence>
<dbReference type="InterPro" id="IPR000620">
    <property type="entry name" value="EamA_dom"/>
</dbReference>